<dbReference type="Proteomes" id="UP000327157">
    <property type="component" value="Chromosome 13"/>
</dbReference>
<dbReference type="OrthoDB" id="5307922at2759"/>
<feature type="chain" id="PRO_5024316067" evidence="1">
    <location>
        <begin position="18"/>
        <end position="160"/>
    </location>
</feature>
<evidence type="ECO:0000313" key="2">
    <source>
        <dbReference type="EMBL" id="KAB2600160.1"/>
    </source>
</evidence>
<dbReference type="AlphaFoldDB" id="A0A5N5FG24"/>
<comment type="caution">
    <text evidence="2">The sequence shown here is derived from an EMBL/GenBank/DDBJ whole genome shotgun (WGS) entry which is preliminary data.</text>
</comment>
<dbReference type="EMBL" id="SMOL01000753">
    <property type="protein sequence ID" value="KAB2600160.1"/>
    <property type="molecule type" value="Genomic_DNA"/>
</dbReference>
<evidence type="ECO:0000313" key="3">
    <source>
        <dbReference type="Proteomes" id="UP000327157"/>
    </source>
</evidence>
<feature type="signal peptide" evidence="1">
    <location>
        <begin position="1"/>
        <end position="17"/>
    </location>
</feature>
<keyword evidence="3" id="KW-1185">Reference proteome</keyword>
<reference evidence="2 3" key="3">
    <citation type="submission" date="2019-11" db="EMBL/GenBank/DDBJ databases">
        <title>A de novo genome assembly of a pear dwarfing rootstock.</title>
        <authorList>
            <person name="Wang F."/>
            <person name="Wang J."/>
            <person name="Li S."/>
            <person name="Zhang Y."/>
            <person name="Fang M."/>
            <person name="Ma L."/>
            <person name="Zhao Y."/>
            <person name="Jiang S."/>
        </authorList>
    </citation>
    <scope>NUCLEOTIDE SEQUENCE [LARGE SCALE GENOMIC DNA]</scope>
    <source>
        <strain evidence="2">S2</strain>
        <tissue evidence="2">Leaf</tissue>
    </source>
</reference>
<protein>
    <submittedName>
        <fullName evidence="2">Strictosidine synthase 1</fullName>
    </submittedName>
</protein>
<reference evidence="2 3" key="1">
    <citation type="submission" date="2019-09" db="EMBL/GenBank/DDBJ databases">
        <authorList>
            <person name="Ou C."/>
        </authorList>
    </citation>
    <scope>NUCLEOTIDE SEQUENCE [LARGE SCALE GENOMIC DNA]</scope>
    <source>
        <strain evidence="2">S2</strain>
        <tissue evidence="2">Leaf</tissue>
    </source>
</reference>
<dbReference type="InterPro" id="IPR011042">
    <property type="entry name" value="6-blade_b-propeller_TolB-like"/>
</dbReference>
<sequence length="160" mass="17857">MHIMAFLLLAPEELATSLSTHVEGKPMLLANDLDIQKNGSIFFTDKRYNRVNHFFMLLEGESTVSHRRNSVSKPTPIPQIRASQAPASIFFAGPSVLASQMATPSHFAVFIAFVDTGVLGFPNSSIAVMFLTHYWVHKDLVIWVSMKPSAVICAHDGWRW</sequence>
<gene>
    <name evidence="2" type="ORF">D8674_010431</name>
</gene>
<accession>A0A5N5FG24</accession>
<organism evidence="2 3">
    <name type="scientific">Pyrus ussuriensis x Pyrus communis</name>
    <dbReference type="NCBI Taxonomy" id="2448454"/>
    <lineage>
        <taxon>Eukaryota</taxon>
        <taxon>Viridiplantae</taxon>
        <taxon>Streptophyta</taxon>
        <taxon>Embryophyta</taxon>
        <taxon>Tracheophyta</taxon>
        <taxon>Spermatophyta</taxon>
        <taxon>Magnoliopsida</taxon>
        <taxon>eudicotyledons</taxon>
        <taxon>Gunneridae</taxon>
        <taxon>Pentapetalae</taxon>
        <taxon>rosids</taxon>
        <taxon>fabids</taxon>
        <taxon>Rosales</taxon>
        <taxon>Rosaceae</taxon>
        <taxon>Amygdaloideae</taxon>
        <taxon>Maleae</taxon>
        <taxon>Pyrus</taxon>
    </lineage>
</organism>
<evidence type="ECO:0000256" key="1">
    <source>
        <dbReference type="SAM" id="SignalP"/>
    </source>
</evidence>
<dbReference type="Gene3D" id="2.120.10.30">
    <property type="entry name" value="TolB, C-terminal domain"/>
    <property type="match status" value="1"/>
</dbReference>
<reference evidence="3" key="2">
    <citation type="submission" date="2019-10" db="EMBL/GenBank/DDBJ databases">
        <title>A de novo genome assembly of a pear dwarfing rootstock.</title>
        <authorList>
            <person name="Wang F."/>
            <person name="Wang J."/>
            <person name="Li S."/>
            <person name="Zhang Y."/>
            <person name="Fang M."/>
            <person name="Ma L."/>
            <person name="Zhao Y."/>
            <person name="Jiang S."/>
        </authorList>
    </citation>
    <scope>NUCLEOTIDE SEQUENCE [LARGE SCALE GENOMIC DNA]</scope>
</reference>
<proteinExistence type="predicted"/>
<name>A0A5N5FG24_9ROSA</name>
<keyword evidence="1" id="KW-0732">Signal</keyword>